<sequence length="118" mass="13803">MKVMNTLNVFWDSPLEKMVSPEIAENIRLAIDKVCKKENLRISDIAIGPVNDELVVTCILRHVNDREEIREGLYYVYSYFVDNPDKSHFDYVATKEIAEGFVYRPFEDPNFIEIGREI</sequence>
<proteinExistence type="predicted"/>
<dbReference type="STRING" id="224999.GCA_001485475_00113"/>
<gene>
    <name evidence="1" type="ORF">TSYNT_1115</name>
</gene>
<organism evidence="1">
    <name type="scientific">Tepidanaerobacter syntrophicus</name>
    <dbReference type="NCBI Taxonomy" id="224999"/>
    <lineage>
        <taxon>Bacteria</taxon>
        <taxon>Bacillati</taxon>
        <taxon>Bacillota</taxon>
        <taxon>Clostridia</taxon>
        <taxon>Thermosediminibacterales</taxon>
        <taxon>Tepidanaerobacteraceae</taxon>
        <taxon>Tepidanaerobacter</taxon>
    </lineage>
</organism>
<dbReference type="RefSeq" id="WP_059031221.1">
    <property type="nucleotide sequence ID" value="NZ_DF976995.1"/>
</dbReference>
<dbReference type="Proteomes" id="UP000062160">
    <property type="component" value="Unassembled WGS sequence"/>
</dbReference>
<name>A0A0U9HBI9_9FIRM</name>
<reference evidence="1" key="1">
    <citation type="journal article" date="2016" name="Genome Announc.">
        <title>Draft Genome Sequence of the Syntrophic Lactate-Degrading Bacterium Tepidanaerobacter syntrophicus JLT.</title>
        <authorList>
            <person name="Matsuura N."/>
            <person name="Ohashi A."/>
            <person name="Tourlousse D.M."/>
            <person name="Sekiguchi Y."/>
        </authorList>
    </citation>
    <scope>NUCLEOTIDE SEQUENCE [LARGE SCALE GENOMIC DNA]</scope>
    <source>
        <strain evidence="1">JL</strain>
    </source>
</reference>
<dbReference type="EMBL" id="DF976995">
    <property type="protein sequence ID" value="GAQ24130.1"/>
    <property type="molecule type" value="Genomic_DNA"/>
</dbReference>
<keyword evidence="2" id="KW-1185">Reference proteome</keyword>
<dbReference type="AlphaFoldDB" id="A0A0U9HBI9"/>
<evidence type="ECO:0000313" key="2">
    <source>
        <dbReference type="Proteomes" id="UP000062160"/>
    </source>
</evidence>
<accession>A0A0U9HBI9</accession>
<evidence type="ECO:0000313" key="1">
    <source>
        <dbReference type="EMBL" id="GAQ24130.1"/>
    </source>
</evidence>
<protein>
    <submittedName>
        <fullName evidence="1">Uncharacterized protein</fullName>
    </submittedName>
</protein>